<dbReference type="CDD" id="cd05466">
    <property type="entry name" value="PBP2_LTTR_substrate"/>
    <property type="match status" value="1"/>
</dbReference>
<dbReference type="Gene3D" id="1.10.10.10">
    <property type="entry name" value="Winged helix-like DNA-binding domain superfamily/Winged helix DNA-binding domain"/>
    <property type="match status" value="1"/>
</dbReference>
<dbReference type="Pfam" id="PF00126">
    <property type="entry name" value="HTH_1"/>
    <property type="match status" value="1"/>
</dbReference>
<dbReference type="KEGG" id="coh:EAV92_15870"/>
<dbReference type="InterPro" id="IPR005119">
    <property type="entry name" value="LysR_subst-bd"/>
</dbReference>
<dbReference type="PROSITE" id="PS50931">
    <property type="entry name" value="HTH_LYSR"/>
    <property type="match status" value="1"/>
</dbReference>
<evidence type="ECO:0000259" key="5">
    <source>
        <dbReference type="PROSITE" id="PS50931"/>
    </source>
</evidence>
<evidence type="ECO:0000256" key="3">
    <source>
        <dbReference type="ARBA" id="ARBA00023125"/>
    </source>
</evidence>
<evidence type="ECO:0000256" key="1">
    <source>
        <dbReference type="ARBA" id="ARBA00009437"/>
    </source>
</evidence>
<evidence type="ECO:0000256" key="2">
    <source>
        <dbReference type="ARBA" id="ARBA00023015"/>
    </source>
</evidence>
<name>A0A3G3K091_9BACL</name>
<dbReference type="SUPFAM" id="SSF53850">
    <property type="entry name" value="Periplasmic binding protein-like II"/>
    <property type="match status" value="1"/>
</dbReference>
<dbReference type="Gene3D" id="3.40.190.290">
    <property type="match status" value="1"/>
</dbReference>
<proteinExistence type="inferred from homology"/>
<dbReference type="GO" id="GO:0000976">
    <property type="term" value="F:transcription cis-regulatory region binding"/>
    <property type="evidence" value="ECO:0007669"/>
    <property type="project" value="TreeGrafter"/>
</dbReference>
<evidence type="ECO:0000256" key="4">
    <source>
        <dbReference type="ARBA" id="ARBA00023163"/>
    </source>
</evidence>
<comment type="similarity">
    <text evidence="1">Belongs to the LysR transcriptional regulatory family.</text>
</comment>
<dbReference type="SUPFAM" id="SSF46785">
    <property type="entry name" value="Winged helix' DNA-binding domain"/>
    <property type="match status" value="1"/>
</dbReference>
<dbReference type="RefSeq" id="WP_123042008.1">
    <property type="nucleotide sequence ID" value="NZ_CP033433.1"/>
</dbReference>
<evidence type="ECO:0000313" key="6">
    <source>
        <dbReference type="EMBL" id="AYQ73924.1"/>
    </source>
</evidence>
<dbReference type="GO" id="GO:0003700">
    <property type="term" value="F:DNA-binding transcription factor activity"/>
    <property type="evidence" value="ECO:0007669"/>
    <property type="project" value="InterPro"/>
</dbReference>
<sequence>MDFRKLKTFQAVAENLNLTKAAEQLGYSQPAITLQLQALESELGVSLITRVGKKTYLTASGRVVKSYIDQAFSILDEMEHELKKMQQPYGLLTIAAPELYCNQFLSIGIHSFIAENPQVKLQLFSCDSNEAMKKVAANEADLAIIAGPCRSPLMESQPLGKEDFVLVTTKELFEEHSLEELLTKYPFITYKSGSNLQLMVNECLDDVGFAPSSYIECISDETIKRTVLHHTGVALLGSALVEEELNKGTLIELHRFPEQIETSMVVLKSRAEENNIRTFSGIVRRIWANMGGMGERA</sequence>
<reference evidence="6 7" key="1">
    <citation type="submission" date="2018-10" db="EMBL/GenBank/DDBJ databases">
        <title>Genome Sequence of Cohnella sp.</title>
        <authorList>
            <person name="Srinivasan S."/>
            <person name="Kim M.K."/>
        </authorList>
    </citation>
    <scope>NUCLEOTIDE SEQUENCE [LARGE SCALE GENOMIC DNA]</scope>
    <source>
        <strain evidence="6 7">18JY8-7</strain>
    </source>
</reference>
<dbReference type="Pfam" id="PF03466">
    <property type="entry name" value="LysR_substrate"/>
    <property type="match status" value="1"/>
</dbReference>
<dbReference type="InterPro" id="IPR000847">
    <property type="entry name" value="LysR_HTH_N"/>
</dbReference>
<protein>
    <submittedName>
        <fullName evidence="6">LysR family transcriptional regulator</fullName>
    </submittedName>
</protein>
<dbReference type="AlphaFoldDB" id="A0A3G3K091"/>
<keyword evidence="4" id="KW-0804">Transcription</keyword>
<organism evidence="6 7">
    <name type="scientific">Cohnella candidum</name>
    <dbReference type="NCBI Taxonomy" id="2674991"/>
    <lineage>
        <taxon>Bacteria</taxon>
        <taxon>Bacillati</taxon>
        <taxon>Bacillota</taxon>
        <taxon>Bacilli</taxon>
        <taxon>Bacillales</taxon>
        <taxon>Paenibacillaceae</taxon>
        <taxon>Cohnella</taxon>
    </lineage>
</organism>
<dbReference type="EMBL" id="CP033433">
    <property type="protein sequence ID" value="AYQ73924.1"/>
    <property type="molecule type" value="Genomic_DNA"/>
</dbReference>
<accession>A0A3G3K091</accession>
<evidence type="ECO:0000313" key="7">
    <source>
        <dbReference type="Proteomes" id="UP000269097"/>
    </source>
</evidence>
<keyword evidence="7" id="KW-1185">Reference proteome</keyword>
<keyword evidence="3" id="KW-0238">DNA-binding</keyword>
<keyword evidence="2" id="KW-0805">Transcription regulation</keyword>
<gene>
    <name evidence="6" type="ORF">EAV92_15870</name>
</gene>
<dbReference type="InterPro" id="IPR036388">
    <property type="entry name" value="WH-like_DNA-bd_sf"/>
</dbReference>
<dbReference type="Proteomes" id="UP000269097">
    <property type="component" value="Chromosome"/>
</dbReference>
<feature type="domain" description="HTH lysR-type" evidence="5">
    <location>
        <begin position="1"/>
        <end position="58"/>
    </location>
</feature>
<dbReference type="PRINTS" id="PR00039">
    <property type="entry name" value="HTHLYSR"/>
</dbReference>
<dbReference type="PANTHER" id="PTHR30126">
    <property type="entry name" value="HTH-TYPE TRANSCRIPTIONAL REGULATOR"/>
    <property type="match status" value="1"/>
</dbReference>
<dbReference type="InterPro" id="IPR036390">
    <property type="entry name" value="WH_DNA-bd_sf"/>
</dbReference>
<dbReference type="PANTHER" id="PTHR30126:SF40">
    <property type="entry name" value="HTH-TYPE TRANSCRIPTIONAL REGULATOR GLTR"/>
    <property type="match status" value="1"/>
</dbReference>